<feature type="transmembrane region" description="Helical" evidence="6">
    <location>
        <begin position="213"/>
        <end position="234"/>
    </location>
</feature>
<protein>
    <submittedName>
        <fullName evidence="8">MFS transporter</fullName>
    </submittedName>
</protein>
<name>A0A1W0D255_9NEIS</name>
<feature type="transmembrane region" description="Helical" evidence="6">
    <location>
        <begin position="158"/>
        <end position="178"/>
    </location>
</feature>
<evidence type="ECO:0000256" key="1">
    <source>
        <dbReference type="ARBA" id="ARBA00004651"/>
    </source>
</evidence>
<dbReference type="InterPro" id="IPR011701">
    <property type="entry name" value="MFS"/>
</dbReference>
<dbReference type="RefSeq" id="WP_081555327.1">
    <property type="nucleotide sequence ID" value="NZ_MUKV01000009.1"/>
</dbReference>
<dbReference type="PANTHER" id="PTHR43124">
    <property type="entry name" value="PURINE EFFLUX PUMP PBUE"/>
    <property type="match status" value="1"/>
</dbReference>
<proteinExistence type="predicted"/>
<evidence type="ECO:0000313" key="8">
    <source>
        <dbReference type="EMBL" id="OQS41064.1"/>
    </source>
</evidence>
<dbReference type="PROSITE" id="PS50850">
    <property type="entry name" value="MFS"/>
    <property type="match status" value="1"/>
</dbReference>
<evidence type="ECO:0000256" key="5">
    <source>
        <dbReference type="ARBA" id="ARBA00023136"/>
    </source>
</evidence>
<dbReference type="GO" id="GO:0005886">
    <property type="term" value="C:plasma membrane"/>
    <property type="evidence" value="ECO:0007669"/>
    <property type="project" value="UniProtKB-SubCell"/>
</dbReference>
<evidence type="ECO:0000256" key="3">
    <source>
        <dbReference type="ARBA" id="ARBA00022692"/>
    </source>
</evidence>
<dbReference type="GO" id="GO:0022857">
    <property type="term" value="F:transmembrane transporter activity"/>
    <property type="evidence" value="ECO:0007669"/>
    <property type="project" value="InterPro"/>
</dbReference>
<accession>A0A1W0D255</accession>
<feature type="transmembrane region" description="Helical" evidence="6">
    <location>
        <begin position="75"/>
        <end position="92"/>
    </location>
</feature>
<comment type="subcellular location">
    <subcellularLocation>
        <location evidence="1">Cell membrane</location>
        <topology evidence="1">Multi-pass membrane protein</topology>
    </subcellularLocation>
</comment>
<feature type="transmembrane region" description="Helical" evidence="6">
    <location>
        <begin position="336"/>
        <end position="353"/>
    </location>
</feature>
<feature type="transmembrane region" description="Helical" evidence="6">
    <location>
        <begin position="272"/>
        <end position="290"/>
    </location>
</feature>
<dbReference type="EMBL" id="MUKV01000009">
    <property type="protein sequence ID" value="OQS41064.1"/>
    <property type="molecule type" value="Genomic_DNA"/>
</dbReference>
<feature type="transmembrane region" description="Helical" evidence="6">
    <location>
        <begin position="246"/>
        <end position="265"/>
    </location>
</feature>
<evidence type="ECO:0000256" key="4">
    <source>
        <dbReference type="ARBA" id="ARBA00022989"/>
    </source>
</evidence>
<dbReference type="InterPro" id="IPR050189">
    <property type="entry name" value="MFS_Efflux_Transporters"/>
</dbReference>
<dbReference type="InterPro" id="IPR036259">
    <property type="entry name" value="MFS_trans_sf"/>
</dbReference>
<evidence type="ECO:0000256" key="6">
    <source>
        <dbReference type="SAM" id="Phobius"/>
    </source>
</evidence>
<feature type="domain" description="Major facilitator superfamily (MFS) profile" evidence="7">
    <location>
        <begin position="1"/>
        <end position="385"/>
    </location>
</feature>
<feature type="transmembrane region" description="Helical" evidence="6">
    <location>
        <begin position="98"/>
        <end position="121"/>
    </location>
</feature>
<dbReference type="PANTHER" id="PTHR43124:SF3">
    <property type="entry name" value="CHLORAMPHENICOL EFFLUX PUMP RV0191"/>
    <property type="match status" value="1"/>
</dbReference>
<dbReference type="Proteomes" id="UP000192721">
    <property type="component" value="Unassembled WGS sequence"/>
</dbReference>
<sequence length="392" mass="40171">MANISRPQLGALFCCMFIIGSAEVAAGPMMALMGRHFGVPSSAIAYLPAAYGLCYGVFALVAGPLSDRFGRKPPLQLGLLGFALCCALLPVAPNLNAAVALSALSGLCAAVIQPNALALVADLAPRALLGQRLGQVFIGLMLAFVLTPALAGRLADTAGWQASYYALATAGLLAWAAVRRLFRADGGRLTADSGFLATLAGAWRTPGARRRLCVSYLWLGWVAGFGAVVAEVAARKLTLSSTGGGLLAGGFGLVVVLGNLCAPPLQRRLGEAALPAAALAAALGILSFLLPLAALWQLALAGSLWAFGYGCAGPLHHARLSTLSERYRGTLNSYHASLLNLGIFSASLLLGLSSEPRPIAWFCAATGLLTLAGALLLLPFGPGLRPASANPS</sequence>
<keyword evidence="2" id="KW-1003">Cell membrane</keyword>
<keyword evidence="4 6" id="KW-1133">Transmembrane helix</keyword>
<keyword evidence="3 6" id="KW-0812">Transmembrane</keyword>
<dbReference type="SUPFAM" id="SSF103473">
    <property type="entry name" value="MFS general substrate transporter"/>
    <property type="match status" value="1"/>
</dbReference>
<feature type="transmembrane region" description="Helical" evidence="6">
    <location>
        <begin position="133"/>
        <end position="152"/>
    </location>
</feature>
<dbReference type="PROSITE" id="PS00216">
    <property type="entry name" value="SUGAR_TRANSPORT_1"/>
    <property type="match status" value="1"/>
</dbReference>
<dbReference type="Gene3D" id="1.20.1250.20">
    <property type="entry name" value="MFS general substrate transporter like domains"/>
    <property type="match status" value="1"/>
</dbReference>
<keyword evidence="5 6" id="KW-0472">Membrane</keyword>
<organism evidence="8 9">
    <name type="scientific">Chromobacterium haemolyticum</name>
    <dbReference type="NCBI Taxonomy" id="394935"/>
    <lineage>
        <taxon>Bacteria</taxon>
        <taxon>Pseudomonadati</taxon>
        <taxon>Pseudomonadota</taxon>
        <taxon>Betaproteobacteria</taxon>
        <taxon>Neisseriales</taxon>
        <taxon>Chromobacteriaceae</taxon>
        <taxon>Chromobacterium</taxon>
    </lineage>
</organism>
<reference evidence="8 9" key="1">
    <citation type="submission" date="2017-02" db="EMBL/GenBank/DDBJ databases">
        <title>Chromobacterium haemolyticum H5244.</title>
        <authorList>
            <person name="Gulvik C.A."/>
        </authorList>
    </citation>
    <scope>NUCLEOTIDE SEQUENCE [LARGE SCALE GENOMIC DNA]</scope>
    <source>
        <strain evidence="8 9">H5244</strain>
    </source>
</reference>
<feature type="transmembrane region" description="Helical" evidence="6">
    <location>
        <begin position="42"/>
        <end position="63"/>
    </location>
</feature>
<evidence type="ECO:0000259" key="7">
    <source>
        <dbReference type="PROSITE" id="PS50850"/>
    </source>
</evidence>
<dbReference type="AlphaFoldDB" id="A0A1W0D255"/>
<gene>
    <name evidence="8" type="ORF">B0T45_09570</name>
</gene>
<feature type="transmembrane region" description="Helical" evidence="6">
    <location>
        <begin position="359"/>
        <end position="378"/>
    </location>
</feature>
<comment type="caution">
    <text evidence="8">The sequence shown here is derived from an EMBL/GenBank/DDBJ whole genome shotgun (WGS) entry which is preliminary data.</text>
</comment>
<evidence type="ECO:0000313" key="9">
    <source>
        <dbReference type="Proteomes" id="UP000192721"/>
    </source>
</evidence>
<evidence type="ECO:0000256" key="2">
    <source>
        <dbReference type="ARBA" id="ARBA00022475"/>
    </source>
</evidence>
<dbReference type="Pfam" id="PF07690">
    <property type="entry name" value="MFS_1"/>
    <property type="match status" value="1"/>
</dbReference>
<dbReference type="InterPro" id="IPR005829">
    <property type="entry name" value="Sugar_transporter_CS"/>
</dbReference>
<dbReference type="InterPro" id="IPR020846">
    <property type="entry name" value="MFS_dom"/>
</dbReference>